<protein>
    <submittedName>
        <fullName evidence="4">Benzoate-CoA ligase family protein</fullName>
    </submittedName>
</protein>
<evidence type="ECO:0000313" key="4">
    <source>
        <dbReference type="EMBL" id="NMF96657.1"/>
    </source>
</evidence>
<dbReference type="EMBL" id="WTVS01000006">
    <property type="protein sequence ID" value="NMF96657.1"/>
    <property type="molecule type" value="Genomic_DNA"/>
</dbReference>
<dbReference type="NCBIfam" id="TIGR02262">
    <property type="entry name" value="benz_CoA_lig"/>
    <property type="match status" value="1"/>
</dbReference>
<dbReference type="InterPro" id="IPR011957">
    <property type="entry name" value="Benz_CoA_lig"/>
</dbReference>
<dbReference type="Gene3D" id="2.30.38.10">
    <property type="entry name" value="Luciferase, Domain 3"/>
    <property type="match status" value="1"/>
</dbReference>
<keyword evidence="5" id="KW-1185">Reference proteome</keyword>
<keyword evidence="1 4" id="KW-0436">Ligase</keyword>
<dbReference type="Proteomes" id="UP000634522">
    <property type="component" value="Unassembled WGS sequence"/>
</dbReference>
<feature type="domain" description="AMP-dependent synthetase/ligase" evidence="2">
    <location>
        <begin position="30"/>
        <end position="381"/>
    </location>
</feature>
<dbReference type="GO" id="GO:0016874">
    <property type="term" value="F:ligase activity"/>
    <property type="evidence" value="ECO:0007669"/>
    <property type="project" value="UniProtKB-KW"/>
</dbReference>
<dbReference type="Pfam" id="PF13193">
    <property type="entry name" value="AMP-binding_C"/>
    <property type="match status" value="1"/>
</dbReference>
<dbReference type="Gene3D" id="3.40.50.12820">
    <property type="match status" value="1"/>
</dbReference>
<organism evidence="4 5">
    <name type="scientific">Aromatoleum toluolicum</name>
    <dbReference type="NCBI Taxonomy" id="90060"/>
    <lineage>
        <taxon>Bacteria</taxon>
        <taxon>Pseudomonadati</taxon>
        <taxon>Pseudomonadota</taxon>
        <taxon>Betaproteobacteria</taxon>
        <taxon>Rhodocyclales</taxon>
        <taxon>Rhodocyclaceae</taxon>
        <taxon>Aromatoleum</taxon>
    </lineage>
</organism>
<sequence>MNQGNNGPELQFPHTFNVASALIDRHLDEGRGKKTAILTVDETVNYETLVTNVNRYGNALKKIGLLAGDRVLMVIKDAPEFYYVFWGCIKTGIIPVPLNTMLTSEDYKFIIADSGANVLVYSEEFKDQITAAIMAETPLQHVLPARHVAGSLAELARDESPTLAASPAAADDDCFWLYSSGTTGRPKGVVHAHRDIVATSQLYNVGILGGNVSDIYYSIPRLFFAYGLGCGMTFPLWVGGTAVLDARRPLPPITAELFARFKPTIFAAVPTYFSALLASSLLKSEHVVTLRRCVSGGEALPEELQRRWRQIAPAPITDGIGSTEALHIYISNTIDDIRPNSSGRAVPGYQLRIIDENGDAILDDSPGRLLVKGPSVTRRYWNNPAKTASSIVDGWLDTGDTYYRDSDGYYYYCGRNDDMLKVGGIWVSPFEIEAALISHPDVLEAAVTGRADDAGLIKPEAWIVLKIAAYAGELLAEDIRTLCKTALAPYKYPRWIHFVDELPKTATGKIQRFKLRNAAHD</sequence>
<dbReference type="Pfam" id="PF00501">
    <property type="entry name" value="AMP-binding"/>
    <property type="match status" value="1"/>
</dbReference>
<evidence type="ECO:0000256" key="1">
    <source>
        <dbReference type="ARBA" id="ARBA00022598"/>
    </source>
</evidence>
<dbReference type="PANTHER" id="PTHR43352">
    <property type="entry name" value="ACETYL-COA SYNTHETASE"/>
    <property type="match status" value="1"/>
</dbReference>
<name>A0ABX1NBJ9_9RHOO</name>
<dbReference type="InterPro" id="IPR045851">
    <property type="entry name" value="AMP-bd_C_sf"/>
</dbReference>
<gene>
    <name evidence="4" type="ORF">GPA27_04575</name>
</gene>
<dbReference type="Gene3D" id="3.40.50.980">
    <property type="match status" value="1"/>
</dbReference>
<dbReference type="InterPro" id="IPR025110">
    <property type="entry name" value="AMP-bd_C"/>
</dbReference>
<evidence type="ECO:0000259" key="3">
    <source>
        <dbReference type="Pfam" id="PF13193"/>
    </source>
</evidence>
<evidence type="ECO:0000259" key="2">
    <source>
        <dbReference type="Pfam" id="PF00501"/>
    </source>
</evidence>
<reference evidence="4 5" key="1">
    <citation type="submission" date="2019-12" db="EMBL/GenBank/DDBJ databases">
        <title>Comparative genomics gives insights into the taxonomy of the Azoarcus-Aromatoleum group and reveals separate origins of nif in the plant-associated Azoarcus and non-plant-associated Aromatoleum sub-groups.</title>
        <authorList>
            <person name="Lafos M."/>
            <person name="Maluk M."/>
            <person name="Batista M."/>
            <person name="Junghare M."/>
            <person name="Carmona M."/>
            <person name="Faoro H."/>
            <person name="Cruz L.M."/>
            <person name="Battistoni F."/>
            <person name="De Souza E."/>
            <person name="Pedrosa F."/>
            <person name="Chen W.-M."/>
            <person name="Poole P.S."/>
            <person name="Dixon R.A."/>
            <person name="James E.K."/>
        </authorList>
    </citation>
    <scope>NUCLEOTIDE SEQUENCE [LARGE SCALE GENOMIC DNA]</scope>
    <source>
        <strain evidence="4 5">T</strain>
    </source>
</reference>
<dbReference type="InterPro" id="IPR000873">
    <property type="entry name" value="AMP-dep_synth/lig_dom"/>
</dbReference>
<dbReference type="PANTHER" id="PTHR43352:SF1">
    <property type="entry name" value="ANTHRANILATE--COA LIGASE"/>
    <property type="match status" value="1"/>
</dbReference>
<feature type="domain" description="AMP-binding enzyme C-terminal" evidence="3">
    <location>
        <begin position="431"/>
        <end position="509"/>
    </location>
</feature>
<comment type="caution">
    <text evidence="4">The sequence shown here is derived from an EMBL/GenBank/DDBJ whole genome shotgun (WGS) entry which is preliminary data.</text>
</comment>
<proteinExistence type="predicted"/>
<dbReference type="Gene3D" id="3.30.300.30">
    <property type="match status" value="1"/>
</dbReference>
<evidence type="ECO:0000313" key="5">
    <source>
        <dbReference type="Proteomes" id="UP000634522"/>
    </source>
</evidence>
<accession>A0ABX1NBJ9</accession>
<dbReference type="SUPFAM" id="SSF56801">
    <property type="entry name" value="Acetyl-CoA synthetase-like"/>
    <property type="match status" value="1"/>
</dbReference>